<protein>
    <submittedName>
        <fullName evidence="2">NAD-dependent epimerase/dehydratase family protein</fullName>
    </submittedName>
</protein>
<evidence type="ECO:0000259" key="1">
    <source>
        <dbReference type="Pfam" id="PF07993"/>
    </source>
</evidence>
<evidence type="ECO:0000313" key="2">
    <source>
        <dbReference type="EMBL" id="KAA2250946.1"/>
    </source>
</evidence>
<dbReference type="Pfam" id="PF07993">
    <property type="entry name" value="NAD_binding_4"/>
    <property type="match status" value="1"/>
</dbReference>
<dbReference type="AlphaFoldDB" id="A0A5B2WKG1"/>
<reference evidence="2 3" key="1">
    <citation type="submission" date="2019-09" db="EMBL/GenBank/DDBJ databases">
        <title>Goodfellowia gen. nov., a new genus of the Pseudonocardineae related to Actinoalloteichus, containing Goodfellowia coeruleoviolacea gen. nov., comb. nov. gen. nov., comb. nov.</title>
        <authorList>
            <person name="Labeda D."/>
        </authorList>
    </citation>
    <scope>NUCLEOTIDE SEQUENCE [LARGE SCALE GENOMIC DNA]</scope>
    <source>
        <strain evidence="2 3">AN110305</strain>
    </source>
</reference>
<evidence type="ECO:0000313" key="3">
    <source>
        <dbReference type="Proteomes" id="UP000323454"/>
    </source>
</evidence>
<dbReference type="PANTHER" id="PTHR48079">
    <property type="entry name" value="PROTEIN YEEZ"/>
    <property type="match status" value="1"/>
</dbReference>
<dbReference type="InterPro" id="IPR036291">
    <property type="entry name" value="NAD(P)-bd_dom_sf"/>
</dbReference>
<keyword evidence="3" id="KW-1185">Reference proteome</keyword>
<dbReference type="InterPro" id="IPR013120">
    <property type="entry name" value="FAR_NAD-bd"/>
</dbReference>
<sequence length="353" mass="38067">MTRTGQTILLTGASGVMGRALVDDLAPDFDLVCLRHRTALDDPRVRELPGKLAESGLGLGTAELRDLAAEVDLVVHCGAATNWRSSRESIFATNLGGTRNMLEFAEAAGAPLYYVSTAFVARPPEHDEDADPKAPGGPAAYIASKVAAEQAVRDSGVPAAIVRPSVLIGDSVDGHILAFQGLHKLSGMIIKNAVPILPALAESLIDFIPQDVAARALGALVRDGVTHGEYWLTAGAASVTLGEMVDVCQELAERSGKPVHRPRMIPTEAVNRLLMPLLDEIIPPRQRVRFEQFIQLMLLFQNEAVLPTTMEEIRPGLSIDHGPLFESYRVSMEYWCERNGVRLPAPQDSEAVA</sequence>
<gene>
    <name evidence="2" type="ORF">F0L68_38280</name>
</gene>
<dbReference type="Gene3D" id="3.40.50.720">
    <property type="entry name" value="NAD(P)-binding Rossmann-like Domain"/>
    <property type="match status" value="1"/>
</dbReference>
<dbReference type="SUPFAM" id="SSF51735">
    <property type="entry name" value="NAD(P)-binding Rossmann-fold domains"/>
    <property type="match status" value="1"/>
</dbReference>
<dbReference type="Proteomes" id="UP000323454">
    <property type="component" value="Unassembled WGS sequence"/>
</dbReference>
<dbReference type="RefSeq" id="WP_149854821.1">
    <property type="nucleotide sequence ID" value="NZ_VUOB01000086.1"/>
</dbReference>
<accession>A0A5B2WKG1</accession>
<dbReference type="GO" id="GO:0004029">
    <property type="term" value="F:aldehyde dehydrogenase (NAD+) activity"/>
    <property type="evidence" value="ECO:0007669"/>
    <property type="project" value="TreeGrafter"/>
</dbReference>
<dbReference type="PANTHER" id="PTHR48079:SF6">
    <property type="entry name" value="NAD(P)-BINDING DOMAIN-CONTAINING PROTEIN-RELATED"/>
    <property type="match status" value="1"/>
</dbReference>
<feature type="domain" description="Thioester reductase (TE)" evidence="1">
    <location>
        <begin position="42"/>
        <end position="216"/>
    </location>
</feature>
<name>A0A5B2WKG1_9PSEU</name>
<dbReference type="GO" id="GO:0005737">
    <property type="term" value="C:cytoplasm"/>
    <property type="evidence" value="ECO:0007669"/>
    <property type="project" value="TreeGrafter"/>
</dbReference>
<reference evidence="2 3" key="2">
    <citation type="submission" date="2019-09" db="EMBL/GenBank/DDBJ databases">
        <authorList>
            <person name="Jin C."/>
        </authorList>
    </citation>
    <scope>NUCLEOTIDE SEQUENCE [LARGE SCALE GENOMIC DNA]</scope>
    <source>
        <strain evidence="2 3">AN110305</strain>
    </source>
</reference>
<dbReference type="OrthoDB" id="9810734at2"/>
<proteinExistence type="predicted"/>
<organism evidence="2 3">
    <name type="scientific">Solihabitans fulvus</name>
    <dbReference type="NCBI Taxonomy" id="1892852"/>
    <lineage>
        <taxon>Bacteria</taxon>
        <taxon>Bacillati</taxon>
        <taxon>Actinomycetota</taxon>
        <taxon>Actinomycetes</taxon>
        <taxon>Pseudonocardiales</taxon>
        <taxon>Pseudonocardiaceae</taxon>
        <taxon>Solihabitans</taxon>
    </lineage>
</organism>
<dbReference type="InterPro" id="IPR051783">
    <property type="entry name" value="NAD(P)-dependent_oxidoreduct"/>
</dbReference>
<comment type="caution">
    <text evidence="2">The sequence shown here is derived from an EMBL/GenBank/DDBJ whole genome shotgun (WGS) entry which is preliminary data.</text>
</comment>
<dbReference type="EMBL" id="VUOB01000086">
    <property type="protein sequence ID" value="KAA2250946.1"/>
    <property type="molecule type" value="Genomic_DNA"/>
</dbReference>